<dbReference type="RefSeq" id="WP_183592979.1">
    <property type="nucleotide sequence ID" value="NZ_JACHWR010000002.1"/>
</dbReference>
<dbReference type="InterPro" id="IPR036388">
    <property type="entry name" value="WH-like_DNA-bd_sf"/>
</dbReference>
<dbReference type="Proteomes" id="UP000589626">
    <property type="component" value="Unassembled WGS sequence"/>
</dbReference>
<dbReference type="SUPFAM" id="SSF52540">
    <property type="entry name" value="P-loop containing nucleoside triphosphate hydrolases"/>
    <property type="match status" value="1"/>
</dbReference>
<dbReference type="Gene3D" id="3.40.50.300">
    <property type="entry name" value="P-loop containing nucleotide triphosphate hydrolases"/>
    <property type="match status" value="1"/>
</dbReference>
<dbReference type="GO" id="GO:0004016">
    <property type="term" value="F:adenylate cyclase activity"/>
    <property type="evidence" value="ECO:0007669"/>
    <property type="project" value="TreeGrafter"/>
</dbReference>
<dbReference type="GO" id="GO:0000160">
    <property type="term" value="P:phosphorelay signal transduction system"/>
    <property type="evidence" value="ECO:0007669"/>
    <property type="project" value="InterPro"/>
</dbReference>
<dbReference type="Pfam" id="PF03704">
    <property type="entry name" value="BTAD"/>
    <property type="match status" value="1"/>
</dbReference>
<comment type="similarity">
    <text evidence="1">Belongs to the AfsR/DnrI/RedD regulatory family.</text>
</comment>
<accession>A0A7W4VWJ3</accession>
<reference evidence="7 8" key="1">
    <citation type="submission" date="2020-08" db="EMBL/GenBank/DDBJ databases">
        <title>Sequencing the genomes of 1000 actinobacteria strains.</title>
        <authorList>
            <person name="Klenk H.-P."/>
        </authorList>
    </citation>
    <scope>NUCLEOTIDE SEQUENCE [LARGE SCALE GENOMIC DNA]</scope>
    <source>
        <strain evidence="7 8">DSM 105498</strain>
    </source>
</reference>
<dbReference type="InterPro" id="IPR001867">
    <property type="entry name" value="OmpR/PhoB-type_DNA-bd"/>
</dbReference>
<feature type="domain" description="Bacterial transcriptional activator" evidence="6">
    <location>
        <begin position="93"/>
        <end position="238"/>
    </location>
</feature>
<keyword evidence="3" id="KW-0067">ATP-binding</keyword>
<comment type="caution">
    <text evidence="7">The sequence shown here is derived from an EMBL/GenBank/DDBJ whole genome shotgun (WGS) entry which is preliminary data.</text>
</comment>
<dbReference type="Gene3D" id="1.25.40.10">
    <property type="entry name" value="Tetratricopeptide repeat domain"/>
    <property type="match status" value="2"/>
</dbReference>
<dbReference type="Pfam" id="PF13191">
    <property type="entry name" value="AAA_16"/>
    <property type="match status" value="1"/>
</dbReference>
<evidence type="ECO:0000313" key="8">
    <source>
        <dbReference type="Proteomes" id="UP000589626"/>
    </source>
</evidence>
<organism evidence="7 8">
    <name type="scientific">Nocardioides soli</name>
    <dbReference type="NCBI Taxonomy" id="1036020"/>
    <lineage>
        <taxon>Bacteria</taxon>
        <taxon>Bacillati</taxon>
        <taxon>Actinomycetota</taxon>
        <taxon>Actinomycetes</taxon>
        <taxon>Propionibacteriales</taxon>
        <taxon>Nocardioidaceae</taxon>
        <taxon>Nocardioides</taxon>
    </lineage>
</organism>
<name>A0A7W4VWJ3_9ACTN</name>
<dbReference type="InterPro" id="IPR027417">
    <property type="entry name" value="P-loop_NTPase"/>
</dbReference>
<dbReference type="CDD" id="cd15831">
    <property type="entry name" value="BTAD"/>
    <property type="match status" value="1"/>
</dbReference>
<keyword evidence="4 7" id="KW-0238">DNA-binding</keyword>
<proteinExistence type="inferred from homology"/>
<evidence type="ECO:0000256" key="3">
    <source>
        <dbReference type="ARBA" id="ARBA00022840"/>
    </source>
</evidence>
<dbReference type="SUPFAM" id="SSF46894">
    <property type="entry name" value="C-terminal effector domain of the bipartite response regulators"/>
    <property type="match status" value="1"/>
</dbReference>
<evidence type="ECO:0000256" key="1">
    <source>
        <dbReference type="ARBA" id="ARBA00005820"/>
    </source>
</evidence>
<protein>
    <submittedName>
        <fullName evidence="7">DNA-binding SARP family transcriptional activator</fullName>
    </submittedName>
</protein>
<dbReference type="PANTHER" id="PTHR16305">
    <property type="entry name" value="TESTICULAR SOLUBLE ADENYLYL CYCLASE"/>
    <property type="match status" value="1"/>
</dbReference>
<gene>
    <name evidence="7" type="ORF">FHU40_002907</name>
</gene>
<evidence type="ECO:0000259" key="5">
    <source>
        <dbReference type="SMART" id="SM00862"/>
    </source>
</evidence>
<dbReference type="PANTHER" id="PTHR16305:SF35">
    <property type="entry name" value="TRANSCRIPTIONAL ACTIVATOR DOMAIN"/>
    <property type="match status" value="1"/>
</dbReference>
<dbReference type="GO" id="GO:0005524">
    <property type="term" value="F:ATP binding"/>
    <property type="evidence" value="ECO:0007669"/>
    <property type="project" value="UniProtKB-KW"/>
</dbReference>
<dbReference type="GO" id="GO:0006355">
    <property type="term" value="P:regulation of DNA-templated transcription"/>
    <property type="evidence" value="ECO:0007669"/>
    <property type="project" value="InterPro"/>
</dbReference>
<dbReference type="GO" id="GO:0003677">
    <property type="term" value="F:DNA binding"/>
    <property type="evidence" value="ECO:0007669"/>
    <property type="project" value="UniProtKB-KW"/>
</dbReference>
<keyword evidence="8" id="KW-1185">Reference proteome</keyword>
<evidence type="ECO:0000256" key="2">
    <source>
        <dbReference type="ARBA" id="ARBA00022741"/>
    </source>
</evidence>
<dbReference type="SUPFAM" id="SSF48452">
    <property type="entry name" value="TPR-like"/>
    <property type="match status" value="1"/>
</dbReference>
<dbReference type="EMBL" id="JACHWR010000002">
    <property type="protein sequence ID" value="MBB3043089.1"/>
    <property type="molecule type" value="Genomic_DNA"/>
</dbReference>
<evidence type="ECO:0000313" key="7">
    <source>
        <dbReference type="EMBL" id="MBB3043089.1"/>
    </source>
</evidence>
<dbReference type="AlphaFoldDB" id="A0A7W4VWJ3"/>
<dbReference type="SMART" id="SM01043">
    <property type="entry name" value="BTAD"/>
    <property type="match status" value="1"/>
</dbReference>
<dbReference type="GO" id="GO:0005737">
    <property type="term" value="C:cytoplasm"/>
    <property type="evidence" value="ECO:0007669"/>
    <property type="project" value="TreeGrafter"/>
</dbReference>
<dbReference type="InterPro" id="IPR041664">
    <property type="entry name" value="AAA_16"/>
</dbReference>
<sequence length="1118" mass="122089">MLDMKVLGVLKASRAGVLIHPGGPKQRLVLAHLATAQGATVAVDVLAADLWSEDPDDPAHALQAHVSRLRSTLGIRIERVSTGYQIDPDQISLDSVRFERLHAHGLELLVDKRADEAIEALSEALAMWHGPVFGDLNEVAGLQPQVARLQRLHSQAMGDLVDAHLAAGRFEQVIPELYAQVESDPLVERAWVQLLQSLNLSGQRSEALEAYRRARKVFVDELGLEPGPELQAQHRRALAAGKGEPSARRTGPVAAQHVGLVGRGRELAELNTAWQAARTGLQIVTVSGDPGIGKTRLVADFVTGLDAACMLWTRCDDALGIAYQPVIDLLRADLAHRDAADLASRIGSGASALRALVPDLIDRLPDGMAAEFTSTPETERQRILDAFVIWFTTVAADGPLCLVIDDVQWADAESPHVLRHLLSVAAQTPALVVMTYRDREHADEPTTGQFNEFLRHSPTVTHLPLTGLDNSAVATLLANELSSATRRSVDSTELIDHITEITAGNPLYVLELARQLELLDDVSVESFPQELPAGLRAVVGARLRQLPDATREAVQVAAVLGQRFDPLVLGRTGNLGEDITDDFLTAASYARLIEEMPGPVLRYQFTHAIIRSAAYEAIPRIQRARLHLAVATAMEESGPILDAERLHELAHHHVQAAALGTPHRAIEALIAAGDVSAAQRAPSAALGLYERAWQMLPVDVSAEMRCDLLLRRGTAAFEAGQAYREHLLMAARLAQEMGDETRLTAAAVANNRGWYSSTSEVDYERVILIEAALQLCSDTNTTSRSRLLSLWAMENVRAPQQRELALSRSKESFELACTVDDPVLLGEAMCDRYSVLYATFDDPHGCVEIAGRLYEFAHSRLDPELQLNAAIALAQGTMMTGDFATADRALERSRFLAEELRHPARTWLVRSWQAARILMRGDLTLGEATALEALELGVKCEQPDAMDWFAGQLFGLHHVSGRLAELVESIEEQAVTHADGIPAWRAAYAVSLTAAGRHRDAEDILDEFVATDFAKLPVDMLRLLGLCYLTEVSLEVERADAAKALYDHLLPYTGFAANNATIDAGPVDLYLGMAAFTIGDITAARHHLSQARVFCTRTTAPLWQARTEDLERRIASRN</sequence>
<evidence type="ECO:0000256" key="4">
    <source>
        <dbReference type="ARBA" id="ARBA00023125"/>
    </source>
</evidence>
<dbReference type="InterPro" id="IPR011990">
    <property type="entry name" value="TPR-like_helical_dom_sf"/>
</dbReference>
<feature type="domain" description="OmpR/PhoB-type" evidence="5">
    <location>
        <begin position="16"/>
        <end position="86"/>
    </location>
</feature>
<keyword evidence="2" id="KW-0547">Nucleotide-binding</keyword>
<dbReference type="InterPro" id="IPR005158">
    <property type="entry name" value="BTAD"/>
</dbReference>
<dbReference type="Gene3D" id="1.10.10.10">
    <property type="entry name" value="Winged helix-like DNA-binding domain superfamily/Winged helix DNA-binding domain"/>
    <property type="match status" value="1"/>
</dbReference>
<dbReference type="InterPro" id="IPR016032">
    <property type="entry name" value="Sig_transdc_resp-reg_C-effctor"/>
</dbReference>
<evidence type="ECO:0000259" key="6">
    <source>
        <dbReference type="SMART" id="SM01043"/>
    </source>
</evidence>
<dbReference type="SMART" id="SM00862">
    <property type="entry name" value="Trans_reg_C"/>
    <property type="match status" value="1"/>
</dbReference>